<dbReference type="Gene3D" id="3.30.2020.40">
    <property type="entry name" value="Uncharacterised protein PF10387, DUF2442"/>
    <property type="match status" value="1"/>
</dbReference>
<protein>
    <submittedName>
        <fullName evidence="1">Uncharacterized protein DUF2442</fullName>
    </submittedName>
</protein>
<dbReference type="InterPro" id="IPR018841">
    <property type="entry name" value="DUF2442"/>
</dbReference>
<dbReference type="Pfam" id="PF10387">
    <property type="entry name" value="DUF2442"/>
    <property type="match status" value="1"/>
</dbReference>
<dbReference type="RefSeq" id="WP_114434240.1">
    <property type="nucleotide sequence ID" value="NZ_CAXQQL010000023.1"/>
</dbReference>
<dbReference type="EMBL" id="QPJI01000004">
    <property type="protein sequence ID" value="RCW71127.1"/>
    <property type="molecule type" value="Genomic_DNA"/>
</dbReference>
<gene>
    <name evidence="1" type="ORF">DET61_104285</name>
</gene>
<organism evidence="1 2">
    <name type="scientific">Marinobacter nauticus</name>
    <name type="common">Marinobacter hydrocarbonoclasticus</name>
    <name type="synonym">Marinobacter aquaeolei</name>
    <dbReference type="NCBI Taxonomy" id="2743"/>
    <lineage>
        <taxon>Bacteria</taxon>
        <taxon>Pseudomonadati</taxon>
        <taxon>Pseudomonadota</taxon>
        <taxon>Gammaproteobacteria</taxon>
        <taxon>Pseudomonadales</taxon>
        <taxon>Marinobacteraceae</taxon>
        <taxon>Marinobacter</taxon>
    </lineage>
</organism>
<reference evidence="1 2" key="1">
    <citation type="submission" date="2018-07" db="EMBL/GenBank/DDBJ databases">
        <title>Freshwater and sediment microbial communities from various areas in North America, analyzing microbe dynamics in response to fracking.</title>
        <authorList>
            <person name="Lamendella R."/>
        </authorList>
    </citation>
    <scope>NUCLEOTIDE SEQUENCE [LARGE SCALE GENOMIC DNA]</scope>
    <source>
        <strain evidence="1 2">105B</strain>
    </source>
</reference>
<evidence type="ECO:0000313" key="1">
    <source>
        <dbReference type="EMBL" id="RCW71127.1"/>
    </source>
</evidence>
<dbReference type="AlphaFoldDB" id="A0A368XX60"/>
<dbReference type="Proteomes" id="UP000253647">
    <property type="component" value="Unassembled WGS sequence"/>
</dbReference>
<name>A0A368XX60_MARNT</name>
<evidence type="ECO:0000313" key="2">
    <source>
        <dbReference type="Proteomes" id="UP000253647"/>
    </source>
</evidence>
<sequence>MTISPEKVWFDEDNLWVLLSDGRTVGAPLAWFPRLLNADSASREDFELSVHGIHWDALDEDISVQGLLAGLGDQTHPKRESVA</sequence>
<accession>A0A368XX60</accession>
<comment type="caution">
    <text evidence="1">The sequence shown here is derived from an EMBL/GenBank/DDBJ whole genome shotgun (WGS) entry which is preliminary data.</text>
</comment>
<proteinExistence type="predicted"/>